<keyword evidence="1" id="KW-1133">Transmembrane helix</keyword>
<dbReference type="EMBL" id="QMKO01001386">
    <property type="protein sequence ID" value="RTG90736.1"/>
    <property type="molecule type" value="Genomic_DNA"/>
</dbReference>
<name>A0A430QSR3_SCHBO</name>
<reference evidence="2 3" key="1">
    <citation type="journal article" date="2019" name="PLoS Pathog.">
        <title>Genome sequence of the bovine parasite Schistosoma bovis Tanzania.</title>
        <authorList>
            <person name="Oey H."/>
            <person name="Zakrzewski M."/>
            <person name="Gobert G."/>
            <person name="Gravermann K."/>
            <person name="Stoye J."/>
            <person name="Jones M."/>
            <person name="Mcmanus D."/>
            <person name="Krause L."/>
        </authorList>
    </citation>
    <scope>NUCLEOTIDE SEQUENCE [LARGE SCALE GENOMIC DNA]</scope>
    <source>
        <strain evidence="2 3">TAN1997</strain>
    </source>
</reference>
<evidence type="ECO:0000313" key="3">
    <source>
        <dbReference type="Proteomes" id="UP000290809"/>
    </source>
</evidence>
<feature type="non-terminal residue" evidence="2">
    <location>
        <position position="47"/>
    </location>
</feature>
<evidence type="ECO:0008006" key="4">
    <source>
        <dbReference type="Google" id="ProtNLM"/>
    </source>
</evidence>
<dbReference type="Proteomes" id="UP000290809">
    <property type="component" value="Unassembled WGS sequence"/>
</dbReference>
<evidence type="ECO:0000313" key="2">
    <source>
        <dbReference type="EMBL" id="RTG90736.1"/>
    </source>
</evidence>
<evidence type="ECO:0000256" key="1">
    <source>
        <dbReference type="SAM" id="Phobius"/>
    </source>
</evidence>
<dbReference type="AlphaFoldDB" id="A0A430QSR3"/>
<gene>
    <name evidence="2" type="ORF">DC041_0004997</name>
</gene>
<comment type="caution">
    <text evidence="2">The sequence shown here is derived from an EMBL/GenBank/DDBJ whole genome shotgun (WGS) entry which is preliminary data.</text>
</comment>
<sequence>MILWHMYLDFSMGKHHLLNCHRKKHGKVLLAVVYPLYYSVYYYLIFY</sequence>
<protein>
    <recommendedName>
        <fullName evidence="4">DUF3307 domain-containing protein</fullName>
    </recommendedName>
</protein>
<keyword evidence="3" id="KW-1185">Reference proteome</keyword>
<proteinExistence type="predicted"/>
<organism evidence="2 3">
    <name type="scientific">Schistosoma bovis</name>
    <name type="common">Blood fluke</name>
    <dbReference type="NCBI Taxonomy" id="6184"/>
    <lineage>
        <taxon>Eukaryota</taxon>
        <taxon>Metazoa</taxon>
        <taxon>Spiralia</taxon>
        <taxon>Lophotrochozoa</taxon>
        <taxon>Platyhelminthes</taxon>
        <taxon>Trematoda</taxon>
        <taxon>Digenea</taxon>
        <taxon>Strigeidida</taxon>
        <taxon>Schistosomatoidea</taxon>
        <taxon>Schistosomatidae</taxon>
        <taxon>Schistosoma</taxon>
    </lineage>
</organism>
<feature type="transmembrane region" description="Helical" evidence="1">
    <location>
        <begin position="28"/>
        <end position="46"/>
    </location>
</feature>
<keyword evidence="1" id="KW-0472">Membrane</keyword>
<accession>A0A430QSR3</accession>
<keyword evidence="1" id="KW-0812">Transmembrane</keyword>